<organism evidence="1">
    <name type="scientific">Rhizophora mucronata</name>
    <name type="common">Asiatic mangrove</name>
    <dbReference type="NCBI Taxonomy" id="61149"/>
    <lineage>
        <taxon>Eukaryota</taxon>
        <taxon>Viridiplantae</taxon>
        <taxon>Streptophyta</taxon>
        <taxon>Embryophyta</taxon>
        <taxon>Tracheophyta</taxon>
        <taxon>Spermatophyta</taxon>
        <taxon>Magnoliopsida</taxon>
        <taxon>eudicotyledons</taxon>
        <taxon>Gunneridae</taxon>
        <taxon>Pentapetalae</taxon>
        <taxon>rosids</taxon>
        <taxon>fabids</taxon>
        <taxon>Malpighiales</taxon>
        <taxon>Rhizophoraceae</taxon>
        <taxon>Rhizophora</taxon>
    </lineage>
</organism>
<dbReference type="EMBL" id="GGEC01071861">
    <property type="protein sequence ID" value="MBX52345.1"/>
    <property type="molecule type" value="Transcribed_RNA"/>
</dbReference>
<name>A0A2P2PC85_RHIMU</name>
<evidence type="ECO:0000313" key="1">
    <source>
        <dbReference type="EMBL" id="MBX52345.1"/>
    </source>
</evidence>
<sequence length="32" mass="3624">MLSRDQVTKEARASMECWLIQSVDVLLTASEI</sequence>
<protein>
    <submittedName>
        <fullName evidence="1">Uncharacterized protein</fullName>
    </submittedName>
</protein>
<proteinExistence type="predicted"/>
<dbReference type="AlphaFoldDB" id="A0A2P2PC85"/>
<accession>A0A2P2PC85</accession>
<reference evidence="1" key="1">
    <citation type="submission" date="2018-02" db="EMBL/GenBank/DDBJ databases">
        <title>Rhizophora mucronata_Transcriptome.</title>
        <authorList>
            <person name="Meera S.P."/>
            <person name="Sreeshan A."/>
            <person name="Augustine A."/>
        </authorList>
    </citation>
    <scope>NUCLEOTIDE SEQUENCE</scope>
    <source>
        <tissue evidence="1">Leaf</tissue>
    </source>
</reference>